<dbReference type="VEuPathDB" id="VectorBase:LOC119182163"/>
<dbReference type="Proteomes" id="UP000821866">
    <property type="component" value="Unassembled WGS sequence"/>
</dbReference>
<organism evidence="1 2">
    <name type="scientific">Rhipicephalus microplus</name>
    <name type="common">Cattle tick</name>
    <name type="synonym">Boophilus microplus</name>
    <dbReference type="NCBI Taxonomy" id="6941"/>
    <lineage>
        <taxon>Eukaryota</taxon>
        <taxon>Metazoa</taxon>
        <taxon>Ecdysozoa</taxon>
        <taxon>Arthropoda</taxon>
        <taxon>Chelicerata</taxon>
        <taxon>Arachnida</taxon>
        <taxon>Acari</taxon>
        <taxon>Parasitiformes</taxon>
        <taxon>Ixodida</taxon>
        <taxon>Ixodoidea</taxon>
        <taxon>Ixodidae</taxon>
        <taxon>Rhipicephalinae</taxon>
        <taxon>Rhipicephalus</taxon>
        <taxon>Boophilus</taxon>
    </lineage>
</organism>
<dbReference type="AlphaFoldDB" id="A0A9J6D347"/>
<dbReference type="EMBL" id="JABSTU010000287">
    <property type="protein sequence ID" value="KAH7997483.1"/>
    <property type="molecule type" value="Genomic_DNA"/>
</dbReference>
<evidence type="ECO:0000313" key="1">
    <source>
        <dbReference type="EMBL" id="KAH7997483.1"/>
    </source>
</evidence>
<keyword evidence="2" id="KW-1185">Reference proteome</keyword>
<evidence type="ECO:0008006" key="3">
    <source>
        <dbReference type="Google" id="ProtNLM"/>
    </source>
</evidence>
<dbReference type="Gene3D" id="1.10.10.60">
    <property type="entry name" value="Homeodomain-like"/>
    <property type="match status" value="1"/>
</dbReference>
<comment type="caution">
    <text evidence="1">The sequence shown here is derived from an EMBL/GenBank/DDBJ whole genome shotgun (WGS) entry which is preliminary data.</text>
</comment>
<dbReference type="VEuPathDB" id="VectorBase:LOC119179048"/>
<gene>
    <name evidence="1" type="ORF">HPB51_026406</name>
</gene>
<protein>
    <recommendedName>
        <fullName evidence="3">HTH psq-type domain-containing protein</fullName>
    </recommendedName>
</protein>
<proteinExistence type="predicted"/>
<sequence>MASKPAVQRKPIELSRKAEILSEVRAGKLTNIEIARKFGIAKSTLTGLVKDSARVTAALSDGDFAPKRKKMRTAAHKGLEDVLLAWIQRARSMNLPVNGCSSEGKSGGNCPTNERGVCLQRRMARSLQKKTRTCVPIYCRLRFECRLILRYCTLLSRQQMSSAMQAAAGSSSGATTVSPATQVQLHAMLHKPAVSTVALAAPTAVSSGATAATLVPTRIMALQQPPGQPATVALKQGLQVIAASAGTAQTSTYTVEGSAATPLVASIVADAAALKPVEGGALPKAIAVAVTTAAAAADNSVVPPNVTAPSSSETITRAVSVDVSAATVQAVQAAIEAARQQGSLPYTMRLRNNPPKPA</sequence>
<name>A0A9J6D347_RHIMP</name>
<reference evidence="1" key="1">
    <citation type="journal article" date="2020" name="Cell">
        <title>Large-Scale Comparative Analyses of Tick Genomes Elucidate Their Genetic Diversity and Vector Capacities.</title>
        <authorList>
            <consortium name="Tick Genome and Microbiome Consortium (TIGMIC)"/>
            <person name="Jia N."/>
            <person name="Wang J."/>
            <person name="Shi W."/>
            <person name="Du L."/>
            <person name="Sun Y."/>
            <person name="Zhan W."/>
            <person name="Jiang J.F."/>
            <person name="Wang Q."/>
            <person name="Zhang B."/>
            <person name="Ji P."/>
            <person name="Bell-Sakyi L."/>
            <person name="Cui X.M."/>
            <person name="Yuan T.T."/>
            <person name="Jiang B.G."/>
            <person name="Yang W.F."/>
            <person name="Lam T.T."/>
            <person name="Chang Q.C."/>
            <person name="Ding S.J."/>
            <person name="Wang X.J."/>
            <person name="Zhu J.G."/>
            <person name="Ruan X.D."/>
            <person name="Zhao L."/>
            <person name="Wei J.T."/>
            <person name="Ye R.Z."/>
            <person name="Que T.C."/>
            <person name="Du C.H."/>
            <person name="Zhou Y.H."/>
            <person name="Cheng J.X."/>
            <person name="Dai P.F."/>
            <person name="Guo W.B."/>
            <person name="Han X.H."/>
            <person name="Huang E.J."/>
            <person name="Li L.F."/>
            <person name="Wei W."/>
            <person name="Gao Y.C."/>
            <person name="Liu J.Z."/>
            <person name="Shao H.Z."/>
            <person name="Wang X."/>
            <person name="Wang C.C."/>
            <person name="Yang T.C."/>
            <person name="Huo Q.B."/>
            <person name="Li W."/>
            <person name="Chen H.Y."/>
            <person name="Chen S.E."/>
            <person name="Zhou L.G."/>
            <person name="Ni X.B."/>
            <person name="Tian J.H."/>
            <person name="Sheng Y."/>
            <person name="Liu T."/>
            <person name="Pan Y.S."/>
            <person name="Xia L.Y."/>
            <person name="Li J."/>
            <person name="Zhao F."/>
            <person name="Cao W.C."/>
        </authorList>
    </citation>
    <scope>NUCLEOTIDE SEQUENCE</scope>
    <source>
        <strain evidence="1">Rmic-2018</strain>
    </source>
</reference>
<evidence type="ECO:0000313" key="2">
    <source>
        <dbReference type="Proteomes" id="UP000821866"/>
    </source>
</evidence>
<reference evidence="1" key="2">
    <citation type="submission" date="2021-09" db="EMBL/GenBank/DDBJ databases">
        <authorList>
            <person name="Jia N."/>
            <person name="Wang J."/>
            <person name="Shi W."/>
            <person name="Du L."/>
            <person name="Sun Y."/>
            <person name="Zhan W."/>
            <person name="Jiang J."/>
            <person name="Wang Q."/>
            <person name="Zhang B."/>
            <person name="Ji P."/>
            <person name="Sakyi L.B."/>
            <person name="Cui X."/>
            <person name="Yuan T."/>
            <person name="Jiang B."/>
            <person name="Yang W."/>
            <person name="Lam T.T.-Y."/>
            <person name="Chang Q."/>
            <person name="Ding S."/>
            <person name="Wang X."/>
            <person name="Zhu J."/>
            <person name="Ruan X."/>
            <person name="Zhao L."/>
            <person name="Wei J."/>
            <person name="Que T."/>
            <person name="Du C."/>
            <person name="Cheng J."/>
            <person name="Dai P."/>
            <person name="Han X."/>
            <person name="Huang E."/>
            <person name="Gao Y."/>
            <person name="Liu J."/>
            <person name="Shao H."/>
            <person name="Ye R."/>
            <person name="Li L."/>
            <person name="Wei W."/>
            <person name="Wang X."/>
            <person name="Wang C."/>
            <person name="Huo Q."/>
            <person name="Li W."/>
            <person name="Guo W."/>
            <person name="Chen H."/>
            <person name="Chen S."/>
            <person name="Zhou L."/>
            <person name="Zhou L."/>
            <person name="Ni X."/>
            <person name="Tian J."/>
            <person name="Zhou Y."/>
            <person name="Sheng Y."/>
            <person name="Liu T."/>
            <person name="Pan Y."/>
            <person name="Xia L."/>
            <person name="Li J."/>
            <person name="Zhao F."/>
            <person name="Cao W."/>
        </authorList>
    </citation>
    <scope>NUCLEOTIDE SEQUENCE</scope>
    <source>
        <strain evidence="1">Rmic-2018</strain>
        <tissue evidence="1">Larvae</tissue>
    </source>
</reference>
<accession>A0A9J6D347</accession>